<sequence length="334" mass="37571">MDFSHPINTNDHGLGPMIIALTWLFTSLAIIIVTARFYIRKRVSQRLYSSDWIMLPALVFQIAYSGLITKACKEGLGMTYDNMTLEQFQGALKWTFISQPFSHTVSILARISITVSLVSIFGESKPWFRWFGIVYTFNLSAFGIMSIVLPLFGIRPIAGNWDPTIQVTHIIEPNVQEHIAEVLQSYVVIPVVFVWKLNMPLKRKIGLVLLLALSLITSAAALAKAIPIALALTGHITQTGPLFKGLYYYVSTIEQCLVIIMGCIPTLRLQSRLRFPTIVAIRESLVNLVTRNGVNRKSNSTNNSAYQRHIEMGQHKICLADERFTPYPSYYIGS</sequence>
<accession>A0ACC0CLK0</accession>
<proteinExistence type="predicted"/>
<keyword evidence="2" id="KW-1185">Reference proteome</keyword>
<comment type="caution">
    <text evidence="1">The sequence shown here is derived from an EMBL/GenBank/DDBJ whole genome shotgun (WGS) entry which is preliminary data.</text>
</comment>
<name>A0ACC0CLK0_9PEZI</name>
<evidence type="ECO:0000313" key="1">
    <source>
        <dbReference type="EMBL" id="KAI6081207.1"/>
    </source>
</evidence>
<gene>
    <name evidence="1" type="ORF">F4821DRAFT_275154</name>
</gene>
<organism evidence="1 2">
    <name type="scientific">Hypoxylon rubiginosum</name>
    <dbReference type="NCBI Taxonomy" id="110542"/>
    <lineage>
        <taxon>Eukaryota</taxon>
        <taxon>Fungi</taxon>
        <taxon>Dikarya</taxon>
        <taxon>Ascomycota</taxon>
        <taxon>Pezizomycotina</taxon>
        <taxon>Sordariomycetes</taxon>
        <taxon>Xylariomycetidae</taxon>
        <taxon>Xylariales</taxon>
        <taxon>Hypoxylaceae</taxon>
        <taxon>Hypoxylon</taxon>
    </lineage>
</organism>
<evidence type="ECO:0000313" key="2">
    <source>
        <dbReference type="Proteomes" id="UP001497680"/>
    </source>
</evidence>
<dbReference type="EMBL" id="MU394403">
    <property type="protein sequence ID" value="KAI6081207.1"/>
    <property type="molecule type" value="Genomic_DNA"/>
</dbReference>
<reference evidence="1 2" key="1">
    <citation type="journal article" date="2022" name="New Phytol.">
        <title>Ecological generalism drives hyperdiversity of secondary metabolite gene clusters in xylarialean endophytes.</title>
        <authorList>
            <person name="Franco M.E.E."/>
            <person name="Wisecaver J.H."/>
            <person name="Arnold A.E."/>
            <person name="Ju Y.M."/>
            <person name="Slot J.C."/>
            <person name="Ahrendt S."/>
            <person name="Moore L.P."/>
            <person name="Eastman K.E."/>
            <person name="Scott K."/>
            <person name="Konkel Z."/>
            <person name="Mondo S.J."/>
            <person name="Kuo A."/>
            <person name="Hayes R.D."/>
            <person name="Haridas S."/>
            <person name="Andreopoulos B."/>
            <person name="Riley R."/>
            <person name="LaButti K."/>
            <person name="Pangilinan J."/>
            <person name="Lipzen A."/>
            <person name="Amirebrahimi M."/>
            <person name="Yan J."/>
            <person name="Adam C."/>
            <person name="Keymanesh K."/>
            <person name="Ng V."/>
            <person name="Louie K."/>
            <person name="Northen T."/>
            <person name="Drula E."/>
            <person name="Henrissat B."/>
            <person name="Hsieh H.M."/>
            <person name="Youens-Clark K."/>
            <person name="Lutzoni F."/>
            <person name="Miadlikowska J."/>
            <person name="Eastwood D.C."/>
            <person name="Hamelin R.C."/>
            <person name="Grigoriev I.V."/>
            <person name="U'Ren J.M."/>
        </authorList>
    </citation>
    <scope>NUCLEOTIDE SEQUENCE [LARGE SCALE GENOMIC DNA]</scope>
    <source>
        <strain evidence="1 2">ER1909</strain>
    </source>
</reference>
<dbReference type="Proteomes" id="UP001497680">
    <property type="component" value="Unassembled WGS sequence"/>
</dbReference>
<protein>
    <submittedName>
        <fullName evidence="1">Uncharacterized protein</fullName>
    </submittedName>
</protein>